<sequence length="464" mass="52471">MKIFYIDLDGTLLKKPDYNFTSTDVKALKKAQERGAKFGIASGRSHVEIDYLEREHGLTSNLTIGLNGMVVKKDQDLIISKLDQEVLDVLLKHNIEFEAQDGGNRVFSSQEEHDFIPKVLGTNMFVTRELEKFDIKKIVIRQLFNERPLDEIKGIIEGACSARYNYFCIDNKTIEIVRKDVSKGNAIKEHFSDSEVIAIGDSHNDREMILLADQGYIMRNALPELREELKGRGAIEIGDVFEAVEVEIADIKGVLFDLDGVIADTAKYHYLAWREVAKRYDIELCEGFNENLKGVSRRESLEKILGIKNIVLPEEEFKSVLKEKNELYINYLEELGEDSILPGIKEFLIDLKRSNKRVAVASASKNAPYILEKLELLKYIDYIADPGSIERGKPEPDIFLDAARGIGLKTDEVVGIEDSQAGVDALYRANMLSIGIGDLRNSLYNLESTGELLDKKTRRLIFKG</sequence>
<feature type="binding site" evidence="4">
    <location>
        <position position="418"/>
    </location>
    <ligand>
        <name>Mg(2+)</name>
        <dbReference type="ChEBI" id="CHEBI:18420"/>
    </ligand>
</feature>
<keyword evidence="4" id="KW-0479">Metal-binding</keyword>
<keyword evidence="4" id="KW-0460">Magnesium</keyword>
<evidence type="ECO:0000256" key="4">
    <source>
        <dbReference type="PIRSR" id="PIRSR610972-3"/>
    </source>
</evidence>
<feature type="binding site" evidence="3">
    <location>
        <position position="273"/>
    </location>
    <ligand>
        <name>substrate</name>
    </ligand>
</feature>
<evidence type="ECO:0000256" key="3">
    <source>
        <dbReference type="PIRSR" id="PIRSR610972-2"/>
    </source>
</evidence>
<dbReference type="EMBL" id="BSDY01000037">
    <property type="protein sequence ID" value="GLI58164.1"/>
    <property type="molecule type" value="Genomic_DNA"/>
</dbReference>
<feature type="binding site" evidence="4">
    <location>
        <position position="417"/>
    </location>
    <ligand>
        <name>Mg(2+)</name>
        <dbReference type="ChEBI" id="CHEBI:18420"/>
    </ligand>
</feature>
<dbReference type="Gene3D" id="3.40.50.1000">
    <property type="entry name" value="HAD superfamily/HAD-like"/>
    <property type="match status" value="2"/>
</dbReference>
<feature type="binding site" evidence="4">
    <location>
        <position position="257"/>
    </location>
    <ligand>
        <name>Mg(2+)</name>
        <dbReference type="ChEBI" id="CHEBI:18420"/>
    </ligand>
</feature>
<dbReference type="NCBIfam" id="TIGR01990">
    <property type="entry name" value="bPGM"/>
    <property type="match status" value="1"/>
</dbReference>
<dbReference type="Gene3D" id="1.10.150.240">
    <property type="entry name" value="Putative phosphatase, domain 2"/>
    <property type="match status" value="1"/>
</dbReference>
<feature type="binding site" evidence="3">
    <location>
        <position position="393"/>
    </location>
    <ligand>
        <name>substrate</name>
    </ligand>
</feature>
<dbReference type="SUPFAM" id="SSF56784">
    <property type="entry name" value="HAD-like"/>
    <property type="match status" value="2"/>
</dbReference>
<dbReference type="PROSITE" id="PS01229">
    <property type="entry name" value="COF_2"/>
    <property type="match status" value="1"/>
</dbReference>
<dbReference type="GO" id="GO:0005829">
    <property type="term" value="C:cytosol"/>
    <property type="evidence" value="ECO:0007669"/>
    <property type="project" value="TreeGrafter"/>
</dbReference>
<dbReference type="InterPro" id="IPR006379">
    <property type="entry name" value="HAD-SF_hydro_IIB"/>
</dbReference>
<feature type="active site" description="Nucleophile" evidence="2">
    <location>
        <position position="257"/>
    </location>
</feature>
<comment type="similarity">
    <text evidence="1">Belongs to the HAD-like hydrolase superfamily. CbbY/CbbZ/Gph/YieH family.</text>
</comment>
<accession>A0A9W6GN86</accession>
<feature type="binding site" evidence="4">
    <location>
        <position position="259"/>
    </location>
    <ligand>
        <name>Mg(2+)</name>
        <dbReference type="ChEBI" id="CHEBI:18420"/>
    </ligand>
</feature>
<feature type="site" description="Important for catalytic activity and assists the phosphoryl transfer reaction to Asp8 by balancing charge and orienting the reacting groups" evidence="5">
    <location>
        <position position="362"/>
    </location>
</feature>
<dbReference type="InterPro" id="IPR023198">
    <property type="entry name" value="PGP-like_dom2"/>
</dbReference>
<feature type="binding site" evidence="3">
    <location>
        <position position="300"/>
    </location>
    <ligand>
        <name>substrate</name>
    </ligand>
</feature>
<evidence type="ECO:0000313" key="7">
    <source>
        <dbReference type="Proteomes" id="UP001144471"/>
    </source>
</evidence>
<dbReference type="InterPro" id="IPR010976">
    <property type="entry name" value="B-phosphoglucomutase_hydrolase"/>
</dbReference>
<proteinExistence type="inferred from homology"/>
<reference evidence="6" key="1">
    <citation type="submission" date="2022-12" db="EMBL/GenBank/DDBJ databases">
        <title>Reference genome sequencing for broad-spectrum identification of bacterial and archaeal isolates by mass spectrometry.</title>
        <authorList>
            <person name="Sekiguchi Y."/>
            <person name="Tourlousse D.M."/>
        </authorList>
    </citation>
    <scope>NUCLEOTIDE SEQUENCE</scope>
    <source>
        <strain evidence="6">10succ1</strain>
    </source>
</reference>
<dbReference type="NCBIfam" id="TIGR01484">
    <property type="entry name" value="HAD-SF-IIB"/>
    <property type="match status" value="1"/>
</dbReference>
<comment type="cofactor">
    <cofactor evidence="4">
        <name>Mg(2+)</name>
        <dbReference type="ChEBI" id="CHEBI:18420"/>
    </cofactor>
    <text evidence="4">Binds 2 magnesium ions per subunit.</text>
</comment>
<organism evidence="6 7">
    <name type="scientific">Propionigenium maris DSM 9537</name>
    <dbReference type="NCBI Taxonomy" id="1123000"/>
    <lineage>
        <taxon>Bacteria</taxon>
        <taxon>Fusobacteriati</taxon>
        <taxon>Fusobacteriota</taxon>
        <taxon>Fusobacteriia</taxon>
        <taxon>Fusobacteriales</taxon>
        <taxon>Fusobacteriaceae</taxon>
        <taxon>Propionigenium</taxon>
    </lineage>
</organism>
<feature type="binding site" evidence="3">
    <location>
        <position position="324"/>
    </location>
    <ligand>
        <name>substrate</name>
    </ligand>
</feature>
<feature type="binding site" evidence="3">
    <location>
        <begin position="292"/>
        <end position="297"/>
    </location>
    <ligand>
        <name>substrate</name>
    </ligand>
</feature>
<dbReference type="Pfam" id="PF00702">
    <property type="entry name" value="Hydrolase"/>
    <property type="match status" value="1"/>
</dbReference>
<dbReference type="SFLD" id="SFLDS00003">
    <property type="entry name" value="Haloacid_Dehalogenase"/>
    <property type="match status" value="1"/>
</dbReference>
<dbReference type="PANTHER" id="PTHR10000:SF8">
    <property type="entry name" value="HAD SUPERFAMILY HYDROLASE-LIKE, TYPE 3"/>
    <property type="match status" value="1"/>
</dbReference>
<gene>
    <name evidence="6" type="ORF">PM10SUCC1_36780</name>
</gene>
<keyword evidence="7" id="KW-1185">Reference proteome</keyword>
<evidence type="ECO:0008006" key="8">
    <source>
        <dbReference type="Google" id="ProtNLM"/>
    </source>
</evidence>
<feature type="active site" description="Proton donor/acceptor" evidence="2">
    <location>
        <position position="259"/>
    </location>
</feature>
<dbReference type="InterPro" id="IPR010972">
    <property type="entry name" value="Beta-PGM"/>
</dbReference>
<dbReference type="Gene3D" id="3.30.1240.10">
    <property type="match status" value="1"/>
</dbReference>
<dbReference type="RefSeq" id="WP_281837840.1">
    <property type="nucleotide sequence ID" value="NZ_BSDY01000037.1"/>
</dbReference>
<dbReference type="AlphaFoldDB" id="A0A9W6GN86"/>
<feature type="site" description="Important for catalytic activity and assists the phosphoryl transfer reaction to Asp8 by balancing charge and orienting the reacting groups" evidence="5">
    <location>
        <position position="393"/>
    </location>
</feature>
<dbReference type="NCBIfam" id="TIGR02009">
    <property type="entry name" value="PGMB-YQAB-SF"/>
    <property type="match status" value="1"/>
</dbReference>
<evidence type="ECO:0000256" key="1">
    <source>
        <dbReference type="ARBA" id="ARBA00006171"/>
    </source>
</evidence>
<dbReference type="SFLD" id="SFLDG01129">
    <property type="entry name" value="C1.5:_HAD__Beta-PGM__Phosphata"/>
    <property type="match status" value="1"/>
</dbReference>
<dbReference type="InterPro" id="IPR006439">
    <property type="entry name" value="HAD-SF_hydro_IA"/>
</dbReference>
<comment type="caution">
    <text evidence="6">The sequence shown here is derived from an EMBL/GenBank/DDBJ whole genome shotgun (WGS) entry which is preliminary data.</text>
</comment>
<feature type="binding site" evidence="3">
    <location>
        <begin position="362"/>
        <end position="366"/>
    </location>
    <ligand>
        <name>substrate</name>
    </ligand>
</feature>
<protein>
    <recommendedName>
        <fullName evidence="8">Beta-phosphoglucomutase</fullName>
    </recommendedName>
</protein>
<dbReference type="InterPro" id="IPR036412">
    <property type="entry name" value="HAD-like_sf"/>
</dbReference>
<dbReference type="GO" id="GO:0016791">
    <property type="term" value="F:phosphatase activity"/>
    <property type="evidence" value="ECO:0007669"/>
    <property type="project" value="TreeGrafter"/>
</dbReference>
<evidence type="ECO:0000256" key="2">
    <source>
        <dbReference type="PIRSR" id="PIRSR610972-1"/>
    </source>
</evidence>
<evidence type="ECO:0000313" key="6">
    <source>
        <dbReference type="EMBL" id="GLI58164.1"/>
    </source>
</evidence>
<dbReference type="Proteomes" id="UP001144471">
    <property type="component" value="Unassembled WGS sequence"/>
</dbReference>
<dbReference type="InterPro" id="IPR023214">
    <property type="entry name" value="HAD_sf"/>
</dbReference>
<feature type="binding site" evidence="3">
    <location>
        <begin position="257"/>
        <end position="259"/>
    </location>
    <ligand>
        <name>substrate</name>
    </ligand>
</feature>
<dbReference type="GO" id="GO:0000287">
    <property type="term" value="F:magnesium ion binding"/>
    <property type="evidence" value="ECO:0007669"/>
    <property type="project" value="InterPro"/>
</dbReference>
<dbReference type="NCBIfam" id="TIGR01509">
    <property type="entry name" value="HAD-SF-IA-v3"/>
    <property type="match status" value="1"/>
</dbReference>
<dbReference type="Pfam" id="PF08282">
    <property type="entry name" value="Hydrolase_3"/>
    <property type="match status" value="1"/>
</dbReference>
<dbReference type="GO" id="GO:0008801">
    <property type="term" value="F:beta-phosphoglucomutase activity"/>
    <property type="evidence" value="ECO:0007669"/>
    <property type="project" value="InterPro"/>
</dbReference>
<evidence type="ECO:0000256" key="5">
    <source>
        <dbReference type="PIRSR" id="PIRSR610972-4"/>
    </source>
</evidence>
<dbReference type="PANTHER" id="PTHR10000">
    <property type="entry name" value="PHOSPHOSERINE PHOSPHATASE"/>
    <property type="match status" value="1"/>
</dbReference>
<name>A0A9W6GN86_9FUSO</name>
<dbReference type="CDD" id="cd02598">
    <property type="entry name" value="HAD_BPGM"/>
    <property type="match status" value="1"/>
</dbReference>
<dbReference type="GO" id="GO:0005975">
    <property type="term" value="P:carbohydrate metabolic process"/>
    <property type="evidence" value="ECO:0007669"/>
    <property type="project" value="InterPro"/>
</dbReference>